<keyword evidence="5" id="KW-0614">Plasmid</keyword>
<dbReference type="PROSITE" id="PS00356">
    <property type="entry name" value="HTH_LACI_1"/>
    <property type="match status" value="1"/>
</dbReference>
<dbReference type="Pfam" id="PF00356">
    <property type="entry name" value="LacI"/>
    <property type="match status" value="1"/>
</dbReference>
<dbReference type="InterPro" id="IPR028082">
    <property type="entry name" value="Peripla_BP_I"/>
</dbReference>
<keyword evidence="3" id="KW-0804">Transcription</keyword>
<dbReference type="GO" id="GO:0000976">
    <property type="term" value="F:transcription cis-regulatory region binding"/>
    <property type="evidence" value="ECO:0007669"/>
    <property type="project" value="TreeGrafter"/>
</dbReference>
<dbReference type="RefSeq" id="WP_011519084.1">
    <property type="nucleotide sequence ID" value="NC_007974.2"/>
</dbReference>
<dbReference type="eggNOG" id="COG1609">
    <property type="taxonomic scope" value="Bacteria"/>
</dbReference>
<name>Q1LEB7_CUPMC</name>
<dbReference type="AlphaFoldDB" id="Q1LEB7"/>
<dbReference type="SMART" id="SM00354">
    <property type="entry name" value="HTH_LACI"/>
    <property type="match status" value="1"/>
</dbReference>
<evidence type="ECO:0000256" key="1">
    <source>
        <dbReference type="ARBA" id="ARBA00023015"/>
    </source>
</evidence>
<accession>Q1LEB7</accession>
<dbReference type="SUPFAM" id="SSF53822">
    <property type="entry name" value="Periplasmic binding protein-like I"/>
    <property type="match status" value="1"/>
</dbReference>
<dbReference type="PROSITE" id="PS50932">
    <property type="entry name" value="HTH_LACI_2"/>
    <property type="match status" value="1"/>
</dbReference>
<organism evidence="5 6">
    <name type="scientific">Cupriavidus metallidurans (strain ATCC 43123 / DSM 2839 / NBRC 102507 / CH34)</name>
    <name type="common">Ralstonia metallidurans</name>
    <dbReference type="NCBI Taxonomy" id="266264"/>
    <lineage>
        <taxon>Bacteria</taxon>
        <taxon>Pseudomonadati</taxon>
        <taxon>Pseudomonadota</taxon>
        <taxon>Betaproteobacteria</taxon>
        <taxon>Burkholderiales</taxon>
        <taxon>Burkholderiaceae</taxon>
        <taxon>Cupriavidus</taxon>
    </lineage>
</organism>
<protein>
    <submittedName>
        <fullName evidence="5">Transcriptional regulator, LacI family</fullName>
    </submittedName>
</protein>
<keyword evidence="6" id="KW-1185">Reference proteome</keyword>
<dbReference type="KEGG" id="rme:Rmet_4647"/>
<dbReference type="HOGENOM" id="CLU_037628_6_1_4"/>
<gene>
    <name evidence="5" type="ordered locus">Rmet_4647</name>
</gene>
<dbReference type="Gene3D" id="1.10.260.40">
    <property type="entry name" value="lambda repressor-like DNA-binding domains"/>
    <property type="match status" value="1"/>
</dbReference>
<evidence type="ECO:0000259" key="4">
    <source>
        <dbReference type="PROSITE" id="PS50932"/>
    </source>
</evidence>
<dbReference type="CDD" id="cd01392">
    <property type="entry name" value="HTH_LacI"/>
    <property type="match status" value="1"/>
</dbReference>
<evidence type="ECO:0000313" key="6">
    <source>
        <dbReference type="Proteomes" id="UP000002429"/>
    </source>
</evidence>
<reference evidence="6" key="1">
    <citation type="journal article" date="2010" name="PLoS ONE">
        <title>The complete genome sequence of Cupriavidus metallidurans strain CH34, a master survivalist in harsh and anthropogenic environments.</title>
        <authorList>
            <person name="Janssen P.J."/>
            <person name="Van Houdt R."/>
            <person name="Moors H."/>
            <person name="Monsieurs P."/>
            <person name="Morin N."/>
            <person name="Michaux A."/>
            <person name="Benotmane M.A."/>
            <person name="Leys N."/>
            <person name="Vallaeys T."/>
            <person name="Lapidus A."/>
            <person name="Monchy S."/>
            <person name="Medigue C."/>
            <person name="Taghavi S."/>
            <person name="McCorkle S."/>
            <person name="Dunn J."/>
            <person name="van der Lelie D."/>
            <person name="Mergeay M."/>
        </authorList>
    </citation>
    <scope>NUCLEOTIDE SEQUENCE [LARGE SCALE GENOMIC DNA]</scope>
    <source>
        <strain evidence="6">ATCC 43123 / DSM 2839 / NBRC 102507 / CH34</strain>
    </source>
</reference>
<dbReference type="Pfam" id="PF13377">
    <property type="entry name" value="Peripla_BP_3"/>
    <property type="match status" value="1"/>
</dbReference>
<dbReference type="Gene3D" id="3.40.50.2300">
    <property type="match status" value="2"/>
</dbReference>
<evidence type="ECO:0000256" key="3">
    <source>
        <dbReference type="ARBA" id="ARBA00023163"/>
    </source>
</evidence>
<feature type="domain" description="HTH lacI-type" evidence="4">
    <location>
        <begin position="5"/>
        <end position="59"/>
    </location>
</feature>
<sequence>MTGKASVRDVAQAAGVSVGSVSRVLNGNGYASQELRGRVLAAVKALDYEPSFAARHLRTGRSRTVGYLTTDISNPLLAAHFSEVEQHMHAAGYSMLIGTTRNQHHRDRLLVELFETRRLEGIIASLSMESSDPAEDLFAKADLPIVIMDRETASPRDCVLIDHRTGLSLAVRYLKQLGHRRIAFFGPKESIRPGREKLLGYQEGLAEVGLLFDPALACTLPSMDSSRAAMKQMLALKQPPTAVIALGTRLLSGALYEARKAGLEVPHDLSVIALGTPETLELMYPPPTMLRFNTALSAKTAANLMLDRLEGHYAGEARRVVIPMDLMLGESCAPVRPGR</sequence>
<dbReference type="Proteomes" id="UP000002429">
    <property type="component" value="Plasmid megaplasmid"/>
</dbReference>
<dbReference type="EMBL" id="CP000353">
    <property type="protein sequence ID" value="ABF11509.1"/>
    <property type="molecule type" value="Genomic_DNA"/>
</dbReference>
<dbReference type="SUPFAM" id="SSF47413">
    <property type="entry name" value="lambda repressor-like DNA-binding domains"/>
    <property type="match status" value="1"/>
</dbReference>
<dbReference type="InterPro" id="IPR010982">
    <property type="entry name" value="Lambda_DNA-bd_dom_sf"/>
</dbReference>
<dbReference type="GO" id="GO:0003700">
    <property type="term" value="F:DNA-binding transcription factor activity"/>
    <property type="evidence" value="ECO:0007669"/>
    <property type="project" value="TreeGrafter"/>
</dbReference>
<dbReference type="InterPro" id="IPR000843">
    <property type="entry name" value="HTH_LacI"/>
</dbReference>
<keyword evidence="2" id="KW-0238">DNA-binding</keyword>
<keyword evidence="1" id="KW-0805">Transcription regulation</keyword>
<dbReference type="InterPro" id="IPR046335">
    <property type="entry name" value="LacI/GalR-like_sensor"/>
</dbReference>
<evidence type="ECO:0000256" key="2">
    <source>
        <dbReference type="ARBA" id="ARBA00023125"/>
    </source>
</evidence>
<geneLocation type="plasmid" evidence="5 6">
    <name>megaplasmid</name>
</geneLocation>
<proteinExistence type="predicted"/>
<dbReference type="PANTHER" id="PTHR30146">
    <property type="entry name" value="LACI-RELATED TRANSCRIPTIONAL REPRESSOR"/>
    <property type="match status" value="1"/>
</dbReference>
<dbReference type="PANTHER" id="PTHR30146:SF138">
    <property type="entry name" value="TRANSCRIPTIONAL REGULATORY PROTEIN"/>
    <property type="match status" value="1"/>
</dbReference>
<evidence type="ECO:0000313" key="5">
    <source>
        <dbReference type="EMBL" id="ABF11509.1"/>
    </source>
</evidence>